<sequence length="735" mass="82347">MSDDNNGLDRARISRRVGNKWLTDTLSQPSSLGWALFCGVVAGLVFPATLLLSLPVLIFWTMVSAPADQWQMPMRMPTDMNRDDPSTARQVQGRLLGFLPVATRRIHTERASGILFAGYERGKDFARELWLTMSDLCGHVLMLATTGGGKTEMLLGWVFNGLCWGKGLIFSDHKAQNDLPLAVFSLARRFGREDDLLAINYINGGRSNAQELLEDTKGRPQTNTVNAFGLAQESYIINLMDSMMPKTGNGDGGWQEKAKAMNQALIYALVYKCRREGTVMSQRTIQAHLPLRKIAALYVEAIEKQWHPDIARVLENYLSTLAGFDMEKVATPSEWDPEANRQHGFLMQQFTRMLSLFSDTYGHVFAQDAGDIDLYDVILNDRILVMLVPALELSSNESATLGRLYQSQMAMIISQELGEKIEGRPKDNMKVRKFKGQFPFLWIIDEVGAGYSEKLGELATQIRALLFCLVLAGQDIQRLKSAAGESVWTLLANMGLRFTGKIKDTKDSLEILQSMAGTEYQPQMDTMVHQAGLMGGTFTDDNRVHLREQKKVTAQEVQALKEGETISLFNGKLVRGNSLYIKDADKLTSEKLRINRFMEVSAPSDAALLATAPYRQRRSFVRAEKVKHILKVLNAAPDRKDTSGLVLTDPALAAACRFDLECSLLWQRPPSAAVRTSILWNMVLSSLPKRGRGYLVRLRVPQLIQVAPDAIERAKQHYVPLSSEEGFQDDFSYRY</sequence>
<evidence type="ECO:0000313" key="3">
    <source>
        <dbReference type="Proteomes" id="UP000245981"/>
    </source>
</evidence>
<dbReference type="Gene3D" id="3.40.50.300">
    <property type="entry name" value="P-loop containing nucleotide triphosphate hydrolases"/>
    <property type="match status" value="1"/>
</dbReference>
<keyword evidence="1" id="KW-1133">Transmembrane helix</keyword>
<keyword evidence="1" id="KW-0812">Transmembrane</keyword>
<evidence type="ECO:0000256" key="1">
    <source>
        <dbReference type="SAM" id="Phobius"/>
    </source>
</evidence>
<name>A0A2V2BCW0_9GAMM</name>
<dbReference type="OrthoDB" id="7817736at2"/>
<dbReference type="PANTHER" id="PTHR30121">
    <property type="entry name" value="UNCHARACTERIZED PROTEIN YJGR-RELATED"/>
    <property type="match status" value="1"/>
</dbReference>
<keyword evidence="1" id="KW-0472">Membrane</keyword>
<dbReference type="EMBL" id="QGHF01000010">
    <property type="protein sequence ID" value="PWK94573.1"/>
    <property type="molecule type" value="Genomic_DNA"/>
</dbReference>
<dbReference type="AlphaFoldDB" id="A0A2V2BCW0"/>
<organism evidence="2 3">
    <name type="scientific">Pantoea allii</name>
    <dbReference type="NCBI Taxonomy" id="574096"/>
    <lineage>
        <taxon>Bacteria</taxon>
        <taxon>Pseudomonadati</taxon>
        <taxon>Pseudomonadota</taxon>
        <taxon>Gammaproteobacteria</taxon>
        <taxon>Enterobacterales</taxon>
        <taxon>Erwiniaceae</taxon>
        <taxon>Pantoea</taxon>
    </lineage>
</organism>
<dbReference type="Proteomes" id="UP000245981">
    <property type="component" value="Unassembled WGS sequence"/>
</dbReference>
<accession>A0A2V2BCW0</accession>
<dbReference type="PANTHER" id="PTHR30121:SF6">
    <property type="entry name" value="SLR6007 PROTEIN"/>
    <property type="match status" value="1"/>
</dbReference>
<evidence type="ECO:0000313" key="2">
    <source>
        <dbReference type="EMBL" id="PWK94573.1"/>
    </source>
</evidence>
<protein>
    <submittedName>
        <fullName evidence="2">Intracellular multiplication protein IcmO</fullName>
    </submittedName>
</protein>
<dbReference type="InterPro" id="IPR048176">
    <property type="entry name" value="TrbC"/>
</dbReference>
<dbReference type="InterPro" id="IPR051162">
    <property type="entry name" value="T4SS_component"/>
</dbReference>
<gene>
    <name evidence="2" type="ORF">C7431_11067</name>
</gene>
<dbReference type="SUPFAM" id="SSF52540">
    <property type="entry name" value="P-loop containing nucleoside triphosphate hydrolases"/>
    <property type="match status" value="1"/>
</dbReference>
<comment type="caution">
    <text evidence="2">The sequence shown here is derived from an EMBL/GenBank/DDBJ whole genome shotgun (WGS) entry which is preliminary data.</text>
</comment>
<dbReference type="NCBIfam" id="NF041447">
    <property type="entry name" value="TrbC_conju"/>
    <property type="match status" value="1"/>
</dbReference>
<proteinExistence type="predicted"/>
<feature type="transmembrane region" description="Helical" evidence="1">
    <location>
        <begin position="32"/>
        <end position="65"/>
    </location>
</feature>
<dbReference type="InterPro" id="IPR027417">
    <property type="entry name" value="P-loop_NTPase"/>
</dbReference>
<dbReference type="RefSeq" id="WP_109718004.1">
    <property type="nucleotide sequence ID" value="NZ_QGHF01000010.1"/>
</dbReference>
<reference evidence="2 3" key="1">
    <citation type="submission" date="2018-05" db="EMBL/GenBank/DDBJ databases">
        <title>Genomic Encyclopedia of Type Strains, Phase IV (KMG-V): Genome sequencing to study the core and pangenomes of soil and plant-associated prokaryotes.</title>
        <authorList>
            <person name="Whitman W."/>
        </authorList>
    </citation>
    <scope>NUCLEOTIDE SEQUENCE [LARGE SCALE GENOMIC DNA]</scope>
    <source>
        <strain evidence="2 3">PNA 200-10</strain>
    </source>
</reference>